<dbReference type="InterPro" id="IPR032678">
    <property type="entry name" value="tRNA-synt_1_cat_dom"/>
</dbReference>
<feature type="short sequence motif" description="'HIGH' region" evidence="13">
    <location>
        <begin position="31"/>
        <end position="41"/>
    </location>
</feature>
<keyword evidence="8 13" id="KW-0862">Zinc</keyword>
<dbReference type="PRINTS" id="PR00983">
    <property type="entry name" value="TRNASYNTHCYS"/>
</dbReference>
<feature type="binding site" evidence="13">
    <location>
        <position position="253"/>
    </location>
    <ligand>
        <name>Zn(2+)</name>
        <dbReference type="ChEBI" id="CHEBI:29105"/>
    </ligand>
</feature>
<dbReference type="KEGG" id="aol:S58_29760"/>
<dbReference type="PANTHER" id="PTHR10890">
    <property type="entry name" value="CYSTEINYL-TRNA SYNTHETASE"/>
    <property type="match status" value="1"/>
</dbReference>
<dbReference type="Gene3D" id="3.40.50.620">
    <property type="entry name" value="HUPs"/>
    <property type="match status" value="1"/>
</dbReference>
<gene>
    <name evidence="13" type="primary">cysS</name>
    <name evidence="16" type="ORF">S58_29760</name>
</gene>
<dbReference type="InterPro" id="IPR009080">
    <property type="entry name" value="tRNAsynth_Ia_anticodon-bd"/>
</dbReference>
<dbReference type="Pfam" id="PF23493">
    <property type="entry name" value="CysS_C"/>
    <property type="match status" value="1"/>
</dbReference>
<evidence type="ECO:0000313" key="16">
    <source>
        <dbReference type="EMBL" id="BAM88977.1"/>
    </source>
</evidence>
<dbReference type="GO" id="GO:0006423">
    <property type="term" value="P:cysteinyl-tRNA aminoacylation"/>
    <property type="evidence" value="ECO:0007669"/>
    <property type="project" value="UniProtKB-UniRule"/>
</dbReference>
<feature type="domain" description="tRNA synthetases class I catalytic" evidence="14">
    <location>
        <begin position="16"/>
        <end position="328"/>
    </location>
</feature>
<dbReference type="Pfam" id="PF01406">
    <property type="entry name" value="tRNA-synt_1e"/>
    <property type="match status" value="1"/>
</dbReference>
<sequence>MELRLYDTASREKRPFVPLDPGNVRMYVCGPTVYDFAHIGNARPVIVFDLLFRLLRHVYGADHVTYVRNITDVDDKINARAARDFPGLPLNEAIRKVTEVTANQFHSDTAALGSLPPTFEPRATDFVLPRLDGKADMVTLILQLIARGHAYEAGGEVLFDTQSMPDYGALSGRKLDEQLAGARVAVDAHKKNPADFVLWKQSSADEPGWDSPWGRGRPGWHIECSAMSAAYLGDVFDIHGGGLDLIFPHHENEIAQSRCAHGTSVMANYWLHNGFLEVEGAKMSKSLGNFVTIRDLLADWPGEVLRLNMLKMHYRSPADWTVKGLEESAKTLDDWYRVAADAPGEQPAPAIVAALLDDINTPLMIAELHALRGRAASGSESDRAAFAGSLRYFGFLSDTAAQWEARKQQARGVDAAKVESLIDERTAARARKDFKESDRLRDELVAMGVVLKDGKGADGKPVTTWEIAR</sequence>
<comment type="subcellular location">
    <subcellularLocation>
        <location evidence="1 13">Cytoplasm</location>
    </subcellularLocation>
</comment>
<dbReference type="GO" id="GO:0004817">
    <property type="term" value="F:cysteine-tRNA ligase activity"/>
    <property type="evidence" value="ECO:0007669"/>
    <property type="project" value="UniProtKB-UniRule"/>
</dbReference>
<evidence type="ECO:0000256" key="12">
    <source>
        <dbReference type="ARBA" id="ARBA00047398"/>
    </source>
</evidence>
<dbReference type="GO" id="GO:0008270">
    <property type="term" value="F:zinc ion binding"/>
    <property type="evidence" value="ECO:0007669"/>
    <property type="project" value="UniProtKB-UniRule"/>
</dbReference>
<dbReference type="EMBL" id="AP012603">
    <property type="protein sequence ID" value="BAM88977.1"/>
    <property type="molecule type" value="Genomic_DNA"/>
</dbReference>
<evidence type="ECO:0000256" key="2">
    <source>
        <dbReference type="ARBA" id="ARBA00005594"/>
    </source>
</evidence>
<dbReference type="GO" id="GO:0005829">
    <property type="term" value="C:cytosol"/>
    <property type="evidence" value="ECO:0007669"/>
    <property type="project" value="TreeGrafter"/>
</dbReference>
<feature type="binding site" evidence="13">
    <location>
        <position position="29"/>
    </location>
    <ligand>
        <name>Zn(2+)</name>
        <dbReference type="ChEBI" id="CHEBI:29105"/>
    </ligand>
</feature>
<evidence type="ECO:0000256" key="9">
    <source>
        <dbReference type="ARBA" id="ARBA00022840"/>
    </source>
</evidence>
<dbReference type="HOGENOM" id="CLU_013528_0_1_5"/>
<feature type="binding site" evidence="13">
    <location>
        <position position="285"/>
    </location>
    <ligand>
        <name>ATP</name>
        <dbReference type="ChEBI" id="CHEBI:30616"/>
    </ligand>
</feature>
<keyword evidence="11 13" id="KW-0030">Aminoacyl-tRNA synthetase</keyword>
<dbReference type="eggNOG" id="COG0215">
    <property type="taxonomic scope" value="Bacteria"/>
</dbReference>
<evidence type="ECO:0000256" key="3">
    <source>
        <dbReference type="ARBA" id="ARBA00011245"/>
    </source>
</evidence>
<keyword evidence="17" id="KW-1185">Reference proteome</keyword>
<feature type="binding site" evidence="13">
    <location>
        <position position="224"/>
    </location>
    <ligand>
        <name>Zn(2+)</name>
        <dbReference type="ChEBI" id="CHEBI:29105"/>
    </ligand>
</feature>
<evidence type="ECO:0000256" key="13">
    <source>
        <dbReference type="HAMAP-Rule" id="MF_00041"/>
    </source>
</evidence>
<dbReference type="RefSeq" id="WP_015666099.1">
    <property type="nucleotide sequence ID" value="NC_020453.1"/>
</dbReference>
<evidence type="ECO:0000256" key="6">
    <source>
        <dbReference type="ARBA" id="ARBA00022723"/>
    </source>
</evidence>
<dbReference type="SUPFAM" id="SSF47323">
    <property type="entry name" value="Anticodon-binding domain of a subclass of class I aminoacyl-tRNA synthetases"/>
    <property type="match status" value="1"/>
</dbReference>
<feature type="domain" description="Cysteinyl-tRNA ligase anticodon binding" evidence="15">
    <location>
        <begin position="416"/>
        <end position="456"/>
    </location>
</feature>
<dbReference type="STRING" id="1245469.S58_29760"/>
<keyword evidence="5 13" id="KW-0436">Ligase</keyword>
<evidence type="ECO:0000256" key="7">
    <source>
        <dbReference type="ARBA" id="ARBA00022741"/>
    </source>
</evidence>
<comment type="similarity">
    <text evidence="2 13">Belongs to the class-I aminoacyl-tRNA synthetase family.</text>
</comment>
<dbReference type="PANTHER" id="PTHR10890:SF3">
    <property type="entry name" value="CYSTEINE--TRNA LIGASE, CYTOPLASMIC"/>
    <property type="match status" value="1"/>
</dbReference>
<evidence type="ECO:0000256" key="8">
    <source>
        <dbReference type="ARBA" id="ARBA00022833"/>
    </source>
</evidence>
<reference evidence="16 17" key="1">
    <citation type="journal article" date="2013" name="Appl. Environ. Microbiol.">
        <title>Genome analysis suggests that the soil oligotrophic bacterium Agromonas oligotrophica (Bradyrhizobium oligotrophicum) is a nitrogen-fixing symbiont of Aeschynomene indica.</title>
        <authorList>
            <person name="Okubo T."/>
            <person name="Fukushima S."/>
            <person name="Itakura M."/>
            <person name="Oshima K."/>
            <person name="Longtonglang A."/>
            <person name="Teaumroong N."/>
            <person name="Mitsui H."/>
            <person name="Hattori M."/>
            <person name="Hattori R."/>
            <person name="Hattori T."/>
            <person name="Minamisawa K."/>
        </authorList>
    </citation>
    <scope>NUCLEOTIDE SEQUENCE [LARGE SCALE GENOMIC DNA]</scope>
    <source>
        <strain evidence="16 17">S58</strain>
    </source>
</reference>
<evidence type="ECO:0000256" key="1">
    <source>
        <dbReference type="ARBA" id="ARBA00004496"/>
    </source>
</evidence>
<keyword evidence="4 13" id="KW-0963">Cytoplasm</keyword>
<comment type="cofactor">
    <cofactor evidence="13">
        <name>Zn(2+)</name>
        <dbReference type="ChEBI" id="CHEBI:29105"/>
    </cofactor>
    <text evidence="13">Binds 1 zinc ion per subunit.</text>
</comment>
<comment type="catalytic activity">
    <reaction evidence="12 13">
        <text>tRNA(Cys) + L-cysteine + ATP = L-cysteinyl-tRNA(Cys) + AMP + diphosphate</text>
        <dbReference type="Rhea" id="RHEA:17773"/>
        <dbReference type="Rhea" id="RHEA-COMP:9661"/>
        <dbReference type="Rhea" id="RHEA-COMP:9679"/>
        <dbReference type="ChEBI" id="CHEBI:30616"/>
        <dbReference type="ChEBI" id="CHEBI:33019"/>
        <dbReference type="ChEBI" id="CHEBI:35235"/>
        <dbReference type="ChEBI" id="CHEBI:78442"/>
        <dbReference type="ChEBI" id="CHEBI:78517"/>
        <dbReference type="ChEBI" id="CHEBI:456215"/>
        <dbReference type="EC" id="6.1.1.16"/>
    </reaction>
</comment>
<evidence type="ECO:0000259" key="15">
    <source>
        <dbReference type="Pfam" id="PF23493"/>
    </source>
</evidence>
<name>M4Z6X6_9BRAD</name>
<evidence type="ECO:0000259" key="14">
    <source>
        <dbReference type="Pfam" id="PF01406"/>
    </source>
</evidence>
<dbReference type="Gene3D" id="1.20.120.1910">
    <property type="entry name" value="Cysteine-tRNA ligase, C-terminal anti-codon recognition domain"/>
    <property type="match status" value="1"/>
</dbReference>
<accession>M4Z6X6</accession>
<evidence type="ECO:0000256" key="5">
    <source>
        <dbReference type="ARBA" id="ARBA00022598"/>
    </source>
</evidence>
<comment type="subunit">
    <text evidence="3 13">Monomer.</text>
</comment>
<dbReference type="EC" id="6.1.1.16" evidence="13"/>
<dbReference type="GeneID" id="301816842"/>
<dbReference type="InterPro" id="IPR056411">
    <property type="entry name" value="CysS_C"/>
</dbReference>
<keyword evidence="6 13" id="KW-0479">Metal-binding</keyword>
<feature type="short sequence motif" description="'KMSKS' region" evidence="13">
    <location>
        <begin position="282"/>
        <end position="286"/>
    </location>
</feature>
<dbReference type="InterPro" id="IPR015803">
    <property type="entry name" value="Cys-tRNA-ligase"/>
</dbReference>
<feature type="binding site" evidence="13">
    <location>
        <position position="249"/>
    </location>
    <ligand>
        <name>Zn(2+)</name>
        <dbReference type="ChEBI" id="CHEBI:29105"/>
    </ligand>
</feature>
<keyword evidence="9 13" id="KW-0067">ATP-binding</keyword>
<dbReference type="InterPro" id="IPR024909">
    <property type="entry name" value="Cys-tRNA/MSH_ligase"/>
</dbReference>
<dbReference type="CDD" id="cd00672">
    <property type="entry name" value="CysRS_core"/>
    <property type="match status" value="1"/>
</dbReference>
<dbReference type="OrthoDB" id="9815130at2"/>
<dbReference type="InterPro" id="IPR014729">
    <property type="entry name" value="Rossmann-like_a/b/a_fold"/>
</dbReference>
<dbReference type="HAMAP" id="MF_00041">
    <property type="entry name" value="Cys_tRNA_synth"/>
    <property type="match status" value="1"/>
</dbReference>
<dbReference type="PATRIC" id="fig|1245469.3.peg.3042"/>
<dbReference type="FunFam" id="3.40.50.620:FF:000068">
    <property type="entry name" value="Cysteine--tRNA ligase"/>
    <property type="match status" value="1"/>
</dbReference>
<dbReference type="Proteomes" id="UP000011841">
    <property type="component" value="Chromosome"/>
</dbReference>
<proteinExistence type="inferred from homology"/>
<evidence type="ECO:0000256" key="11">
    <source>
        <dbReference type="ARBA" id="ARBA00023146"/>
    </source>
</evidence>
<protein>
    <recommendedName>
        <fullName evidence="13">Cysteine--tRNA ligase</fullName>
        <ecNumber evidence="13">6.1.1.16</ecNumber>
    </recommendedName>
    <alternativeName>
        <fullName evidence="13">Cysteinyl-tRNA synthetase</fullName>
        <shortName evidence="13">CysRS</shortName>
    </alternativeName>
</protein>
<evidence type="ECO:0000256" key="10">
    <source>
        <dbReference type="ARBA" id="ARBA00022917"/>
    </source>
</evidence>
<evidence type="ECO:0000256" key="4">
    <source>
        <dbReference type="ARBA" id="ARBA00022490"/>
    </source>
</evidence>
<dbReference type="AlphaFoldDB" id="M4Z6X6"/>
<dbReference type="SUPFAM" id="SSF52374">
    <property type="entry name" value="Nucleotidylyl transferase"/>
    <property type="match status" value="1"/>
</dbReference>
<keyword evidence="10 13" id="KW-0648">Protein biosynthesis</keyword>
<keyword evidence="7 13" id="KW-0547">Nucleotide-binding</keyword>
<evidence type="ECO:0000313" key="17">
    <source>
        <dbReference type="Proteomes" id="UP000011841"/>
    </source>
</evidence>
<dbReference type="NCBIfam" id="TIGR00435">
    <property type="entry name" value="cysS"/>
    <property type="match status" value="1"/>
</dbReference>
<dbReference type="GO" id="GO:0005524">
    <property type="term" value="F:ATP binding"/>
    <property type="evidence" value="ECO:0007669"/>
    <property type="project" value="UniProtKB-UniRule"/>
</dbReference>
<organism evidence="16 17">
    <name type="scientific">Bradyrhizobium oligotrophicum S58</name>
    <dbReference type="NCBI Taxonomy" id="1245469"/>
    <lineage>
        <taxon>Bacteria</taxon>
        <taxon>Pseudomonadati</taxon>
        <taxon>Pseudomonadota</taxon>
        <taxon>Alphaproteobacteria</taxon>
        <taxon>Hyphomicrobiales</taxon>
        <taxon>Nitrobacteraceae</taxon>
        <taxon>Bradyrhizobium</taxon>
    </lineage>
</organism>